<dbReference type="PROSITE" id="PS00611">
    <property type="entry name" value="HISOL_DEHYDROGENASE"/>
    <property type="match status" value="1"/>
</dbReference>
<dbReference type="PRINTS" id="PR00083">
    <property type="entry name" value="HOLDHDRGNASE"/>
</dbReference>
<dbReference type="InterPro" id="IPR022695">
    <property type="entry name" value="Histidinol_DH_monofunct"/>
</dbReference>
<sequence>MLSIYSVEEASARILKRRPFDETVVPPAVAESLKATFGRPLTPAEAVAQILSEVRREGDPALLRWTEKLDGRAPDSLRVPQEELDEALAALPGNLRYSLEQSIARVRAFHQRQPLTSWISQDLGGTLGQLIRPIRRVGLYVPAGTAPLPSSVIMTAVPAQVAGVPEIAIVAPPVRGTGKIAGVILATAALLGVSEVYTLGGAQAIAALAYGTQTLPAVDKIFGPGNLFVTLAKKQVYGAVGIDSLAGPTETVVIADENARPEWVAADLLAQAEHDLLASAILLTPCRRLAEAVSQAVGRQLETLSRAEIAASSLAARGGAVITRHLEEAIGLSNAYGPEHLCLAVADPWRWAERVTSAGGIFLGENSFEVLGDYIAGPSHVMPTGGSARFASPLNVWDFIHIISLIGLTPEDARRLGPSAALLARSEGLDAHARAAEVRQ</sequence>
<dbReference type="STRING" id="360412.LARV_03638"/>
<accession>A0A0S7BPR3</accession>
<dbReference type="InterPro" id="IPR012131">
    <property type="entry name" value="Hstdl_DH"/>
</dbReference>
<comment type="catalytic activity">
    <reaction evidence="7 8">
        <text>L-histidinol + 2 NAD(+) + H2O = L-histidine + 2 NADH + 3 H(+)</text>
        <dbReference type="Rhea" id="RHEA:20641"/>
        <dbReference type="ChEBI" id="CHEBI:15377"/>
        <dbReference type="ChEBI" id="CHEBI:15378"/>
        <dbReference type="ChEBI" id="CHEBI:57540"/>
        <dbReference type="ChEBI" id="CHEBI:57595"/>
        <dbReference type="ChEBI" id="CHEBI:57699"/>
        <dbReference type="ChEBI" id="CHEBI:57945"/>
        <dbReference type="EC" id="1.1.1.23"/>
    </reaction>
</comment>
<proteinExistence type="inferred from homology"/>
<feature type="binding site" evidence="8 12">
    <location>
        <position position="373"/>
    </location>
    <ligand>
        <name>substrate</name>
    </ligand>
</feature>
<evidence type="ECO:0000313" key="16">
    <source>
        <dbReference type="Proteomes" id="UP000055060"/>
    </source>
</evidence>
<feature type="binding site" evidence="8 12">
    <location>
        <position position="427"/>
    </location>
    <ligand>
        <name>substrate</name>
    </ligand>
</feature>
<dbReference type="InterPro" id="IPR001692">
    <property type="entry name" value="Histidinol_DH_CS"/>
</dbReference>
<dbReference type="PANTHER" id="PTHR21256:SF2">
    <property type="entry name" value="HISTIDINE BIOSYNTHESIS TRIFUNCTIONAL PROTEIN"/>
    <property type="match status" value="1"/>
</dbReference>
<dbReference type="NCBIfam" id="TIGR00069">
    <property type="entry name" value="hisD"/>
    <property type="match status" value="1"/>
</dbReference>
<dbReference type="InterPro" id="IPR016161">
    <property type="entry name" value="Ald_DH/histidinol_DH"/>
</dbReference>
<dbReference type="EC" id="1.1.1.23" evidence="3 8"/>
<protein>
    <recommendedName>
        <fullName evidence="3 8">Histidinol dehydrogenase</fullName>
        <shortName evidence="8">HDH</shortName>
        <ecNumber evidence="3 8">1.1.1.23</ecNumber>
    </recommendedName>
</protein>
<feature type="binding site" evidence="8 13">
    <location>
        <position position="373"/>
    </location>
    <ligand>
        <name>Zn(2+)</name>
        <dbReference type="ChEBI" id="CHEBI:29105"/>
    </ligand>
</feature>
<dbReference type="HAMAP" id="MF_01024">
    <property type="entry name" value="HisD"/>
    <property type="match status" value="1"/>
</dbReference>
<dbReference type="RefSeq" id="WP_075074988.1">
    <property type="nucleotide sequence ID" value="NZ_DF967972.1"/>
</dbReference>
<feature type="binding site" evidence="8 12">
    <location>
        <position position="432"/>
    </location>
    <ligand>
        <name>substrate</name>
    </ligand>
</feature>
<evidence type="ECO:0000256" key="3">
    <source>
        <dbReference type="ARBA" id="ARBA00012965"/>
    </source>
</evidence>
<dbReference type="Proteomes" id="UP000055060">
    <property type="component" value="Unassembled WGS sequence"/>
</dbReference>
<comment type="pathway">
    <text evidence="8">Amino-acid biosynthesis; L-histidine biosynthesis; L-histidine from 5-phospho-alpha-D-ribose 1-diphosphate: step 9/9.</text>
</comment>
<dbReference type="AlphaFoldDB" id="A0A0S7BPR3"/>
<dbReference type="PIRSF" id="PIRSF000099">
    <property type="entry name" value="Histidinol_dh"/>
    <property type="match status" value="1"/>
</dbReference>
<feature type="binding site" evidence="8 13">
    <location>
        <position position="274"/>
    </location>
    <ligand>
        <name>Zn(2+)</name>
        <dbReference type="ChEBI" id="CHEBI:29105"/>
    </ligand>
</feature>
<evidence type="ECO:0000313" key="15">
    <source>
        <dbReference type="EMBL" id="GAP15845.1"/>
    </source>
</evidence>
<dbReference type="GO" id="GO:0004399">
    <property type="term" value="F:histidinol dehydrogenase activity"/>
    <property type="evidence" value="ECO:0007669"/>
    <property type="project" value="UniProtKB-UniRule"/>
</dbReference>
<keyword evidence="6 8" id="KW-0560">Oxidoreductase</keyword>
<keyword evidence="8 11" id="KW-0520">NAD</keyword>
<dbReference type="Gene3D" id="1.20.5.1300">
    <property type="match status" value="1"/>
</dbReference>
<evidence type="ECO:0000256" key="10">
    <source>
        <dbReference type="PIRSR" id="PIRSR000099-1"/>
    </source>
</evidence>
<keyword evidence="16" id="KW-1185">Reference proteome</keyword>
<evidence type="ECO:0000256" key="13">
    <source>
        <dbReference type="PIRSR" id="PIRSR000099-4"/>
    </source>
</evidence>
<comment type="cofactor">
    <cofactor evidence="8 13">
        <name>Zn(2+)</name>
        <dbReference type="ChEBI" id="CHEBI:29105"/>
    </cofactor>
    <text evidence="8 13">Binds 1 zinc ion per subunit.</text>
</comment>
<evidence type="ECO:0000256" key="2">
    <source>
        <dbReference type="ARBA" id="ARBA00010178"/>
    </source>
</evidence>
<feature type="binding site" evidence="8 11">
    <location>
        <position position="226"/>
    </location>
    <ligand>
        <name>NAD(+)</name>
        <dbReference type="ChEBI" id="CHEBI:57540"/>
    </ligand>
</feature>
<dbReference type="PANTHER" id="PTHR21256">
    <property type="entry name" value="HISTIDINOL DEHYDROGENASE HDH"/>
    <property type="match status" value="1"/>
</dbReference>
<reference evidence="15" key="1">
    <citation type="submission" date="2015-07" db="EMBL/GenBank/DDBJ databases">
        <title>Draft Genome Sequences of Anaerolinea thermolimosa IMO-1, Bellilinea caldifistulae GOMI-1, Leptolinea tardivitalis YMTK-2, Levilinea saccharolytica KIBI-1,Longilinea arvoryzae KOME-1, Previously Described as Members of the Anaerolineaceae (Chloroflexi).</title>
        <authorList>
            <person name="Sekiguchi Y."/>
            <person name="Ohashi A."/>
            <person name="Matsuura N."/>
            <person name="Tourlousse M.D."/>
        </authorList>
    </citation>
    <scope>NUCLEOTIDE SEQUENCE [LARGE SCALE GENOMIC DNA]</scope>
    <source>
        <strain evidence="15">KOME-1</strain>
    </source>
</reference>
<evidence type="ECO:0000256" key="9">
    <source>
        <dbReference type="PIRNR" id="PIRNR000099"/>
    </source>
</evidence>
<dbReference type="OrthoDB" id="9805269at2"/>
<keyword evidence="5 8" id="KW-0862">Zinc</keyword>
<evidence type="ECO:0000256" key="1">
    <source>
        <dbReference type="ARBA" id="ARBA00003850"/>
    </source>
</evidence>
<comment type="function">
    <text evidence="1 8">Catalyzes the sequential NAD-dependent oxidations of L-histidinol to L-histidinaldehyde and then to L-histidine.</text>
</comment>
<dbReference type="CDD" id="cd06572">
    <property type="entry name" value="Histidinol_dh"/>
    <property type="match status" value="1"/>
</dbReference>
<feature type="binding site" evidence="8 12">
    <location>
        <position position="271"/>
    </location>
    <ligand>
        <name>substrate</name>
    </ligand>
</feature>
<evidence type="ECO:0000256" key="12">
    <source>
        <dbReference type="PIRSR" id="PIRSR000099-3"/>
    </source>
</evidence>
<evidence type="ECO:0000256" key="8">
    <source>
        <dbReference type="HAMAP-Rule" id="MF_01024"/>
    </source>
</evidence>
<dbReference type="UniPathway" id="UPA00031">
    <property type="reaction ID" value="UER00014"/>
</dbReference>
<feature type="active site" description="Proton acceptor" evidence="8 10">
    <location>
        <position position="339"/>
    </location>
</feature>
<dbReference type="Gene3D" id="3.40.50.1980">
    <property type="entry name" value="Nitrogenase molybdenum iron protein domain"/>
    <property type="match status" value="2"/>
</dbReference>
<dbReference type="SUPFAM" id="SSF53720">
    <property type="entry name" value="ALDH-like"/>
    <property type="match status" value="1"/>
</dbReference>
<dbReference type="GO" id="GO:0051287">
    <property type="term" value="F:NAD binding"/>
    <property type="evidence" value="ECO:0007669"/>
    <property type="project" value="InterPro"/>
</dbReference>
<name>A0A0S7BPR3_9CHLR</name>
<dbReference type="GO" id="GO:0000105">
    <property type="term" value="P:L-histidine biosynthetic process"/>
    <property type="evidence" value="ECO:0007669"/>
    <property type="project" value="UniProtKB-UniRule"/>
</dbReference>
<feature type="active site" description="Proton acceptor" evidence="8 10">
    <location>
        <position position="340"/>
    </location>
</feature>
<evidence type="ECO:0000256" key="11">
    <source>
        <dbReference type="PIRSR" id="PIRSR000099-2"/>
    </source>
</evidence>
<gene>
    <name evidence="8" type="primary">hisD</name>
    <name evidence="15" type="ORF">LARV_03638</name>
</gene>
<evidence type="ECO:0000256" key="7">
    <source>
        <dbReference type="ARBA" id="ARBA00049489"/>
    </source>
</evidence>
<dbReference type="GO" id="GO:0008270">
    <property type="term" value="F:zinc ion binding"/>
    <property type="evidence" value="ECO:0007669"/>
    <property type="project" value="UniProtKB-UniRule"/>
</dbReference>
<keyword evidence="8" id="KW-0028">Amino-acid biosynthesis</keyword>
<dbReference type="EMBL" id="DF967972">
    <property type="protein sequence ID" value="GAP15845.1"/>
    <property type="molecule type" value="Genomic_DNA"/>
</dbReference>
<dbReference type="FunFam" id="3.40.50.1980:FF:000001">
    <property type="entry name" value="Histidinol dehydrogenase"/>
    <property type="match status" value="1"/>
</dbReference>
<feature type="binding site" evidence="8 12">
    <location>
        <position position="340"/>
    </location>
    <ligand>
        <name>substrate</name>
    </ligand>
</feature>
<evidence type="ECO:0000256" key="4">
    <source>
        <dbReference type="ARBA" id="ARBA00022723"/>
    </source>
</evidence>
<dbReference type="GO" id="GO:0005829">
    <property type="term" value="C:cytosol"/>
    <property type="evidence" value="ECO:0007669"/>
    <property type="project" value="TreeGrafter"/>
</dbReference>
<evidence type="ECO:0000256" key="6">
    <source>
        <dbReference type="ARBA" id="ARBA00023002"/>
    </source>
</evidence>
<dbReference type="Pfam" id="PF00815">
    <property type="entry name" value="Histidinol_dh"/>
    <property type="match status" value="1"/>
</dbReference>
<keyword evidence="8" id="KW-0368">Histidine biosynthesis</keyword>
<dbReference type="FunFam" id="3.40.50.1980:FF:000026">
    <property type="entry name" value="Histidinol dehydrogenase"/>
    <property type="match status" value="1"/>
</dbReference>
<comment type="similarity">
    <text evidence="2 8 9 14">Belongs to the histidinol dehydrogenase family.</text>
</comment>
<feature type="binding site" evidence="8 13">
    <location>
        <position position="271"/>
    </location>
    <ligand>
        <name>Zn(2+)</name>
        <dbReference type="ChEBI" id="CHEBI:29105"/>
    </ligand>
</feature>
<feature type="binding site" evidence="8 11">
    <location>
        <position position="203"/>
    </location>
    <ligand>
        <name>NAD(+)</name>
        <dbReference type="ChEBI" id="CHEBI:57540"/>
    </ligand>
</feature>
<feature type="binding site" evidence="8 12">
    <location>
        <position position="274"/>
    </location>
    <ligand>
        <name>substrate</name>
    </ligand>
</feature>
<feature type="binding site" evidence="8 11">
    <location>
        <position position="140"/>
    </location>
    <ligand>
        <name>NAD(+)</name>
        <dbReference type="ChEBI" id="CHEBI:57540"/>
    </ligand>
</feature>
<evidence type="ECO:0000256" key="14">
    <source>
        <dbReference type="RuleBase" id="RU004175"/>
    </source>
</evidence>
<organism evidence="15">
    <name type="scientific">Longilinea arvoryzae</name>
    <dbReference type="NCBI Taxonomy" id="360412"/>
    <lineage>
        <taxon>Bacteria</taxon>
        <taxon>Bacillati</taxon>
        <taxon>Chloroflexota</taxon>
        <taxon>Anaerolineae</taxon>
        <taxon>Anaerolineales</taxon>
        <taxon>Anaerolineaceae</taxon>
        <taxon>Longilinea</taxon>
    </lineage>
</organism>
<feature type="binding site" evidence="8 12">
    <location>
        <position position="249"/>
    </location>
    <ligand>
        <name>substrate</name>
    </ligand>
</feature>
<feature type="binding site" evidence="8 13">
    <location>
        <position position="432"/>
    </location>
    <ligand>
        <name>Zn(2+)</name>
        <dbReference type="ChEBI" id="CHEBI:29105"/>
    </ligand>
</feature>
<evidence type="ECO:0000256" key="5">
    <source>
        <dbReference type="ARBA" id="ARBA00022833"/>
    </source>
</evidence>
<keyword evidence="4 8" id="KW-0479">Metal-binding</keyword>